<evidence type="ECO:0000313" key="4">
    <source>
        <dbReference type="EMBL" id="NKY54648.1"/>
    </source>
</evidence>
<organism evidence="4 5">
    <name type="scientific">Nocardia flavorosea</name>
    <dbReference type="NCBI Taxonomy" id="53429"/>
    <lineage>
        <taxon>Bacteria</taxon>
        <taxon>Bacillati</taxon>
        <taxon>Actinomycetota</taxon>
        <taxon>Actinomycetes</taxon>
        <taxon>Mycobacteriales</taxon>
        <taxon>Nocardiaceae</taxon>
        <taxon>Nocardia</taxon>
    </lineage>
</organism>
<dbReference type="InterPro" id="IPR032465">
    <property type="entry name" value="ACMSD"/>
</dbReference>
<protein>
    <submittedName>
        <fullName evidence="4">Amidohydrolase</fullName>
    </submittedName>
</protein>
<evidence type="ECO:0000259" key="3">
    <source>
        <dbReference type="Pfam" id="PF04909"/>
    </source>
</evidence>
<keyword evidence="1" id="KW-0456">Lyase</keyword>
<proteinExistence type="predicted"/>
<dbReference type="InterPro" id="IPR032466">
    <property type="entry name" value="Metal_Hydrolase"/>
</dbReference>
<keyword evidence="4" id="KW-0378">Hydrolase</keyword>
<comment type="caution">
    <text evidence="4">The sequence shown here is derived from an EMBL/GenBank/DDBJ whole genome shotgun (WGS) entry which is preliminary data.</text>
</comment>
<evidence type="ECO:0000313" key="5">
    <source>
        <dbReference type="Proteomes" id="UP000570678"/>
    </source>
</evidence>
<dbReference type="SUPFAM" id="SSF51556">
    <property type="entry name" value="Metallo-dependent hydrolases"/>
    <property type="match status" value="1"/>
</dbReference>
<dbReference type="PANTHER" id="PTHR21240:SF28">
    <property type="entry name" value="ISO-OROTATE DECARBOXYLASE (EUROFUNG)"/>
    <property type="match status" value="1"/>
</dbReference>
<dbReference type="EMBL" id="JAAXOT010000001">
    <property type="protein sequence ID" value="NKY54648.1"/>
    <property type="molecule type" value="Genomic_DNA"/>
</dbReference>
<dbReference type="GO" id="GO:0005737">
    <property type="term" value="C:cytoplasm"/>
    <property type="evidence" value="ECO:0007669"/>
    <property type="project" value="TreeGrafter"/>
</dbReference>
<name>A0A846YBS9_9NOCA</name>
<accession>A0A846YBS9</accession>
<gene>
    <name evidence="4" type="ORF">HGA15_00435</name>
</gene>
<dbReference type="CDD" id="cd01292">
    <property type="entry name" value="metallo-dependent_hydrolases"/>
    <property type="match status" value="1"/>
</dbReference>
<dbReference type="InterPro" id="IPR006680">
    <property type="entry name" value="Amidohydro-rel"/>
</dbReference>
<dbReference type="Gene3D" id="3.20.20.140">
    <property type="entry name" value="Metal-dependent hydrolases"/>
    <property type="match status" value="1"/>
</dbReference>
<evidence type="ECO:0000256" key="2">
    <source>
        <dbReference type="SAM" id="MobiDB-lite"/>
    </source>
</evidence>
<dbReference type="AlphaFoldDB" id="A0A846YBS9"/>
<dbReference type="PANTHER" id="PTHR21240">
    <property type="entry name" value="2-AMINO-3-CARBOXYLMUCONATE-6-SEMIALDEHYDE DECARBOXYLASE"/>
    <property type="match status" value="1"/>
</dbReference>
<dbReference type="Pfam" id="PF04909">
    <property type="entry name" value="Amidohydro_2"/>
    <property type="match status" value="1"/>
</dbReference>
<evidence type="ECO:0000256" key="1">
    <source>
        <dbReference type="ARBA" id="ARBA00023239"/>
    </source>
</evidence>
<dbReference type="GO" id="GO:0016831">
    <property type="term" value="F:carboxy-lyase activity"/>
    <property type="evidence" value="ECO:0007669"/>
    <property type="project" value="InterPro"/>
</dbReference>
<dbReference type="GO" id="GO:0016787">
    <property type="term" value="F:hydrolase activity"/>
    <property type="evidence" value="ECO:0007669"/>
    <property type="project" value="UniProtKB-KW"/>
</dbReference>
<dbReference type="Proteomes" id="UP000570678">
    <property type="component" value="Unassembled WGS sequence"/>
</dbReference>
<sequence length="336" mass="37888">MPARASPRPSANTRSLRNRADSVLRQHPTRPQEDKPVTTPGGSEIPADEEYLTQLRQRLDLPGLIDVHTHFMPHRVMRKVWAYFDSAGPLIGRPWPITYRDEEPVRLETLRRFGVRAFTALVYPHRPDMAAWLNDWTAKFAAEVPECLHTATFYPEPAAAEYVTAALEQGAQVFKAHIQVGAYDPRDPLLEPVWGALTDAQTPTVIHCGSGPAPGTFTGPEPITEVLRRFPRLPLIVAHMGMPEYREFLDLADRYPGVHLDTTMAFTDFAEEGSPFPSDARKRLADYGDRIMFGSDFPNIPYPYRHAVQALERLDLGDDWLRAVCYRTAAELFALA</sequence>
<feature type="region of interest" description="Disordered" evidence="2">
    <location>
        <begin position="1"/>
        <end position="46"/>
    </location>
</feature>
<keyword evidence="5" id="KW-1185">Reference proteome</keyword>
<feature type="compositionally biased region" description="Basic and acidic residues" evidence="2">
    <location>
        <begin position="18"/>
        <end position="36"/>
    </location>
</feature>
<reference evidence="4 5" key="1">
    <citation type="submission" date="2020-04" db="EMBL/GenBank/DDBJ databases">
        <title>MicrobeNet Type strains.</title>
        <authorList>
            <person name="Nicholson A.C."/>
        </authorList>
    </citation>
    <scope>NUCLEOTIDE SEQUENCE [LARGE SCALE GENOMIC DNA]</scope>
    <source>
        <strain evidence="4 5">JCM 3332</strain>
    </source>
</reference>
<dbReference type="GO" id="GO:0019748">
    <property type="term" value="P:secondary metabolic process"/>
    <property type="evidence" value="ECO:0007669"/>
    <property type="project" value="TreeGrafter"/>
</dbReference>
<feature type="domain" description="Amidohydrolase-related" evidence="3">
    <location>
        <begin position="65"/>
        <end position="334"/>
    </location>
</feature>